<name>A0A812KQ30_SYMPI</name>
<keyword evidence="3" id="KW-1185">Reference proteome</keyword>
<protein>
    <submittedName>
        <fullName evidence="2">NahA protein</fullName>
    </submittedName>
</protein>
<sequence length="174" mass="19053">MADSDLEDDLYRVDREERHRQSVIAASWAGLSMITGMVLVAAAMLGSKSEAIYLMDKVVRFDTAGPFGEDLDGAHQVLTTLMLVRILLFVGLAVVVTSLIGITASTGKHKCLAATYGSCSLACAGVMLVLAMQVLQRKWVVEPMVDRQVDHICNASIYLQLGPWTRCVSGWRRH</sequence>
<organism evidence="2 3">
    <name type="scientific">Symbiodinium pilosum</name>
    <name type="common">Dinoflagellate</name>
    <dbReference type="NCBI Taxonomy" id="2952"/>
    <lineage>
        <taxon>Eukaryota</taxon>
        <taxon>Sar</taxon>
        <taxon>Alveolata</taxon>
        <taxon>Dinophyceae</taxon>
        <taxon>Suessiales</taxon>
        <taxon>Symbiodiniaceae</taxon>
        <taxon>Symbiodinium</taxon>
    </lineage>
</organism>
<dbReference type="AlphaFoldDB" id="A0A812KQ30"/>
<comment type="caution">
    <text evidence="2">The sequence shown here is derived from an EMBL/GenBank/DDBJ whole genome shotgun (WGS) entry which is preliminary data.</text>
</comment>
<dbReference type="Proteomes" id="UP000649617">
    <property type="component" value="Unassembled WGS sequence"/>
</dbReference>
<keyword evidence="1" id="KW-0812">Transmembrane</keyword>
<dbReference type="EMBL" id="CAJNIZ010004002">
    <property type="protein sequence ID" value="CAE7227982.1"/>
    <property type="molecule type" value="Genomic_DNA"/>
</dbReference>
<feature type="transmembrane region" description="Helical" evidence="1">
    <location>
        <begin position="22"/>
        <end position="45"/>
    </location>
</feature>
<feature type="transmembrane region" description="Helical" evidence="1">
    <location>
        <begin position="114"/>
        <end position="135"/>
    </location>
</feature>
<evidence type="ECO:0000313" key="2">
    <source>
        <dbReference type="EMBL" id="CAE7227982.1"/>
    </source>
</evidence>
<keyword evidence="1" id="KW-0472">Membrane</keyword>
<evidence type="ECO:0000256" key="1">
    <source>
        <dbReference type="SAM" id="Phobius"/>
    </source>
</evidence>
<accession>A0A812KQ30</accession>
<proteinExistence type="predicted"/>
<gene>
    <name evidence="2" type="primary">nahA</name>
    <name evidence="2" type="ORF">SPIL2461_LOCUS3318</name>
</gene>
<dbReference type="OrthoDB" id="434645at2759"/>
<keyword evidence="1" id="KW-1133">Transmembrane helix</keyword>
<reference evidence="2" key="1">
    <citation type="submission" date="2021-02" db="EMBL/GenBank/DDBJ databases">
        <authorList>
            <person name="Dougan E. K."/>
            <person name="Rhodes N."/>
            <person name="Thang M."/>
            <person name="Chan C."/>
        </authorList>
    </citation>
    <scope>NUCLEOTIDE SEQUENCE</scope>
</reference>
<feature type="transmembrane region" description="Helical" evidence="1">
    <location>
        <begin position="82"/>
        <end position="102"/>
    </location>
</feature>
<evidence type="ECO:0000313" key="3">
    <source>
        <dbReference type="Proteomes" id="UP000649617"/>
    </source>
</evidence>